<dbReference type="GO" id="GO:0016787">
    <property type="term" value="F:hydrolase activity"/>
    <property type="evidence" value="ECO:0007669"/>
    <property type="project" value="UniProtKB-KW"/>
</dbReference>
<dbReference type="InterPro" id="IPR027461">
    <property type="entry name" value="Carboxypeptidase_A_C_sf"/>
</dbReference>
<dbReference type="PANTHER" id="PTHR30237:SF4">
    <property type="entry name" value="LD-CARBOXYPEPTIDASE C-TERMINAL DOMAIN-CONTAINING PROTEIN"/>
    <property type="match status" value="1"/>
</dbReference>
<feature type="active site" description="Nucleophile" evidence="3">
    <location>
        <position position="111"/>
    </location>
</feature>
<feature type="active site" description="Charge relay system" evidence="3">
    <location>
        <position position="234"/>
    </location>
</feature>
<comment type="caution">
    <text evidence="6">The sequence shown here is derived from an EMBL/GenBank/DDBJ whole genome shotgun (WGS) entry which is preliminary data.</text>
</comment>
<name>A0A0V8GGB3_9BACL</name>
<evidence type="ECO:0000313" key="6">
    <source>
        <dbReference type="EMBL" id="KSU49320.1"/>
    </source>
</evidence>
<dbReference type="SUPFAM" id="SSF141986">
    <property type="entry name" value="LD-carboxypeptidase A C-terminal domain-like"/>
    <property type="match status" value="1"/>
</dbReference>
<dbReference type="CDD" id="cd07062">
    <property type="entry name" value="Peptidase_S66_mccF_like"/>
    <property type="match status" value="1"/>
</dbReference>
<gene>
    <name evidence="6" type="ORF">AS033_08105</name>
</gene>
<evidence type="ECO:0000313" key="7">
    <source>
        <dbReference type="Proteomes" id="UP000053797"/>
    </source>
</evidence>
<dbReference type="EMBL" id="LNQL01000002">
    <property type="protein sequence ID" value="KSU49320.1"/>
    <property type="molecule type" value="Genomic_DNA"/>
</dbReference>
<dbReference type="InterPro" id="IPR029062">
    <property type="entry name" value="Class_I_gatase-like"/>
</dbReference>
<dbReference type="PANTHER" id="PTHR30237">
    <property type="entry name" value="MURAMOYLTETRAPEPTIDE CARBOXYPEPTIDASE"/>
    <property type="match status" value="1"/>
</dbReference>
<dbReference type="Gene3D" id="3.40.50.10740">
    <property type="entry name" value="Class I glutamine amidotransferase-like"/>
    <property type="match status" value="1"/>
</dbReference>
<evidence type="ECO:0000256" key="3">
    <source>
        <dbReference type="PIRSR" id="PIRSR028757-1"/>
    </source>
</evidence>
<dbReference type="Pfam" id="PF17676">
    <property type="entry name" value="Peptidase_S66C"/>
    <property type="match status" value="1"/>
</dbReference>
<feature type="active site" description="Charge relay system" evidence="3">
    <location>
        <position position="303"/>
    </location>
</feature>
<evidence type="ECO:0000259" key="5">
    <source>
        <dbReference type="Pfam" id="PF17676"/>
    </source>
</evidence>
<evidence type="ECO:0000256" key="2">
    <source>
        <dbReference type="ARBA" id="ARBA00022801"/>
    </source>
</evidence>
<dbReference type="RefSeq" id="WP_058265157.1">
    <property type="nucleotide sequence ID" value="NZ_FMYN01000002.1"/>
</dbReference>
<organism evidence="6 7">
    <name type="scientific">Exiguobacterium indicum</name>
    <dbReference type="NCBI Taxonomy" id="296995"/>
    <lineage>
        <taxon>Bacteria</taxon>
        <taxon>Bacillati</taxon>
        <taxon>Bacillota</taxon>
        <taxon>Bacilli</taxon>
        <taxon>Bacillales</taxon>
        <taxon>Bacillales Family XII. Incertae Sedis</taxon>
        <taxon>Exiguobacterium</taxon>
    </lineage>
</organism>
<dbReference type="InterPro" id="IPR040449">
    <property type="entry name" value="Peptidase_S66_N"/>
</dbReference>
<dbReference type="Gene3D" id="3.50.30.60">
    <property type="entry name" value="LD-carboxypeptidase A C-terminal domain-like"/>
    <property type="match status" value="1"/>
</dbReference>
<evidence type="ECO:0000256" key="1">
    <source>
        <dbReference type="ARBA" id="ARBA00010233"/>
    </source>
</evidence>
<dbReference type="InterPro" id="IPR040921">
    <property type="entry name" value="Peptidase_S66C"/>
</dbReference>
<dbReference type="OrthoDB" id="9807329at2"/>
<feature type="domain" description="LD-carboxypeptidase N-terminal" evidence="4">
    <location>
        <begin position="12"/>
        <end position="131"/>
    </location>
</feature>
<evidence type="ECO:0000259" key="4">
    <source>
        <dbReference type="Pfam" id="PF02016"/>
    </source>
</evidence>
<dbReference type="Proteomes" id="UP000053797">
    <property type="component" value="Unassembled WGS sequence"/>
</dbReference>
<dbReference type="AlphaFoldDB" id="A0A0V8GGB3"/>
<reference evidence="6 7" key="1">
    <citation type="journal article" date="2015" name="Int. J. Syst. Evol. Microbiol.">
        <title>Exiguobacterium enclense sp. nov., isolated from sediment.</title>
        <authorList>
            <person name="Dastager S.G."/>
            <person name="Mawlankar R."/>
            <person name="Sonalkar V.V."/>
            <person name="Thorat M.N."/>
            <person name="Mual P."/>
            <person name="Verma A."/>
            <person name="Krishnamurthi S."/>
            <person name="Tang S.K."/>
            <person name="Li W.J."/>
        </authorList>
    </citation>
    <scope>NUCLEOTIDE SEQUENCE [LARGE SCALE GENOMIC DNA]</scope>
    <source>
        <strain evidence="6 7">NIO-1109</strain>
    </source>
</reference>
<accession>A0A0V8GGB3</accession>
<keyword evidence="2" id="KW-0378">Hydrolase</keyword>
<proteinExistence type="inferred from homology"/>
<protein>
    <submittedName>
        <fullName evidence="6">Peptidase U61</fullName>
    </submittedName>
</protein>
<dbReference type="SUPFAM" id="SSF52317">
    <property type="entry name" value="Class I glutamine amidotransferase-like"/>
    <property type="match status" value="1"/>
</dbReference>
<dbReference type="PIRSF" id="PIRSF028757">
    <property type="entry name" value="LD-carboxypeptidase"/>
    <property type="match status" value="1"/>
</dbReference>
<comment type="similarity">
    <text evidence="1">Belongs to the peptidase S66 family.</text>
</comment>
<dbReference type="InterPro" id="IPR003507">
    <property type="entry name" value="S66_fam"/>
</dbReference>
<dbReference type="Pfam" id="PF02016">
    <property type="entry name" value="Peptidase_S66"/>
    <property type="match status" value="1"/>
</dbReference>
<feature type="domain" description="LD-carboxypeptidase C-terminal" evidence="5">
    <location>
        <begin position="203"/>
        <end position="318"/>
    </location>
</feature>
<dbReference type="InterPro" id="IPR027478">
    <property type="entry name" value="LdcA_N"/>
</dbReference>
<sequence length="334" mass="36878">MKPPRLQKGDKIAIVSPASAVAAYVPRRLARGIATLEKMGFEVVLMPNATAVHSHTAGTIGERLQDLHMAFADPSIKAIISTIGGFNSHQLLDELDYELIRNNPKIFVGYSDITALFTGIYQQTGLTTFVGPALLTQFGQFDGLDPYTEESFKRTFMQTEPIGRIEASEEWTDEVLRWDVADDRRREHQVNAGYTIVKTGVAEGPILTGNTGTLLLLAGTPYLPSFDGVVLMLEDDESETPETIDRYFTQLRHMGAYDKIAALVVGRFPRKVDFDPDFPLKDIILRATRGYDFPIILDADFGHTDPVTTLANGVQIRVEATDSVTLDVLEAAVE</sequence>